<gene>
    <name evidence="1" type="ORF">MOHU_02960</name>
</gene>
<dbReference type="RefSeq" id="WP_106004344.1">
    <property type="nucleotide sequence ID" value="NZ_CP136419.1"/>
</dbReference>
<dbReference type="Pfam" id="PF00702">
    <property type="entry name" value="Hydrolase"/>
    <property type="match status" value="1"/>
</dbReference>
<evidence type="ECO:0000313" key="2">
    <source>
        <dbReference type="Proteomes" id="UP000238415"/>
    </source>
</evidence>
<dbReference type="OrthoDB" id="159409at2"/>
<protein>
    <submittedName>
        <fullName evidence="1">Haloacid dehalogenase-like hydrolase</fullName>
    </submittedName>
</protein>
<proteinExistence type="predicted"/>
<dbReference type="Proteomes" id="UP000238415">
    <property type="component" value="Unassembled WGS sequence"/>
</dbReference>
<dbReference type="Gene3D" id="3.40.50.1000">
    <property type="entry name" value="HAD superfamily/HAD-like"/>
    <property type="match status" value="1"/>
</dbReference>
<dbReference type="AlphaFoldDB" id="A0A2T0AXJ5"/>
<dbReference type="InterPro" id="IPR023214">
    <property type="entry name" value="HAD_sf"/>
</dbReference>
<dbReference type="InterPro" id="IPR036412">
    <property type="entry name" value="HAD-like_sf"/>
</dbReference>
<dbReference type="GO" id="GO:0016787">
    <property type="term" value="F:hydrolase activity"/>
    <property type="evidence" value="ECO:0007669"/>
    <property type="project" value="UniProtKB-KW"/>
</dbReference>
<dbReference type="EMBL" id="PVXM01000004">
    <property type="protein sequence ID" value="PRR75530.1"/>
    <property type="molecule type" value="Genomic_DNA"/>
</dbReference>
<organism evidence="1 2">
    <name type="scientific">Neomoorella humiferrea</name>
    <dbReference type="NCBI Taxonomy" id="676965"/>
    <lineage>
        <taxon>Bacteria</taxon>
        <taxon>Bacillati</taxon>
        <taxon>Bacillota</taxon>
        <taxon>Clostridia</taxon>
        <taxon>Neomoorellales</taxon>
        <taxon>Neomoorellaceae</taxon>
        <taxon>Neomoorella</taxon>
    </lineage>
</organism>
<sequence length="155" mass="16488">MVIYDLPDRTIKIKNIVLDFNGTLACDGSLLPGVEQRLKSLAERCNVYVLTSDTYNTAAAACRGLPVTLMTVDKNAGGLDKERIIDRLGPENTAAIGNGVNDALMLKRAALGLLVLGPEGSAVSALKGADVIFPDILSALDFLLHPKRVVATMRP</sequence>
<keyword evidence="1" id="KW-0378">Hydrolase</keyword>
<keyword evidence="2" id="KW-1185">Reference proteome</keyword>
<reference evidence="1 2" key="1">
    <citation type="submission" date="2018-03" db="EMBL/GenBank/DDBJ databases">
        <title>Genome sequence of Moorella humiferrea DSM 23265.</title>
        <authorList>
            <person name="Poehlein A."/>
            <person name="Daniel R."/>
        </authorList>
    </citation>
    <scope>NUCLEOTIDE SEQUENCE [LARGE SCALE GENOMIC DNA]</scope>
    <source>
        <strain evidence="1 2">DSM 23265</strain>
    </source>
</reference>
<comment type="caution">
    <text evidence="1">The sequence shown here is derived from an EMBL/GenBank/DDBJ whole genome shotgun (WGS) entry which is preliminary data.</text>
</comment>
<evidence type="ECO:0000313" key="1">
    <source>
        <dbReference type="EMBL" id="PRR75530.1"/>
    </source>
</evidence>
<accession>A0A2T0AXJ5</accession>
<name>A0A2T0AXJ5_9FIRM</name>
<dbReference type="SUPFAM" id="SSF56784">
    <property type="entry name" value="HAD-like"/>
    <property type="match status" value="1"/>
</dbReference>